<dbReference type="EMBL" id="LBTI01000014">
    <property type="protein sequence ID" value="KKQ37614.1"/>
    <property type="molecule type" value="Genomic_DNA"/>
</dbReference>
<organism evidence="2 3">
    <name type="scientific">Candidatus Woesebacteria bacterium GW2011_GWA1_37_7</name>
    <dbReference type="NCBI Taxonomy" id="1618545"/>
    <lineage>
        <taxon>Bacteria</taxon>
        <taxon>Candidatus Woeseibacteriota</taxon>
    </lineage>
</organism>
<proteinExistence type="predicted"/>
<keyword evidence="1" id="KW-1133">Transmembrane helix</keyword>
<sequence>MGIEANFIDISARVITAVTQLTSFGGIVSQVDLNQAFLKNRTPITSDSDLDLTEISQQTFGCDEANNRCVVPDRNGNAVTIFFQEPPGQIIFTTPIGGFNLRNFCSELEGQIEHPNERVCGLTAIPERFQAGSVVLPTSATFSETPDGFVLFENAYSNPDGVLGQSDLALFKTEIAGALAKVVSGKSENLLQPSPADEFQPLPGLGPLIIIEPKIVPSQSEVQNGESGNGDVQFCQIWGFPTNKDEKIKVGENTFAEDQTLSAFSNAAGEGAEVTTEHINLNNETGGQTEEIVVKSPDIQDKNEFRQKLAENFATDVQALLKAASDIEDCKVTEPDQSEDVFPGELPEMPSVQITPPPVSIEFSGKKPGDISPRMVGYLAAGALILLGGLGLRSLRKRRRGE</sequence>
<gene>
    <name evidence="2" type="ORF">US53_C0014G0004</name>
</gene>
<comment type="caution">
    <text evidence="2">The sequence shown here is derived from an EMBL/GenBank/DDBJ whole genome shotgun (WGS) entry which is preliminary data.</text>
</comment>
<protein>
    <submittedName>
        <fullName evidence="2">Uncharacterized protein</fullName>
    </submittedName>
</protein>
<keyword evidence="1" id="KW-0812">Transmembrane</keyword>
<dbReference type="Proteomes" id="UP000034591">
    <property type="component" value="Unassembled WGS sequence"/>
</dbReference>
<evidence type="ECO:0000313" key="2">
    <source>
        <dbReference type="EMBL" id="KKQ37614.1"/>
    </source>
</evidence>
<feature type="transmembrane region" description="Helical" evidence="1">
    <location>
        <begin position="375"/>
        <end position="392"/>
    </location>
</feature>
<keyword evidence="1" id="KW-0472">Membrane</keyword>
<accession>A0A0G0JLN5</accession>
<dbReference type="STRING" id="1618545.US53_C0014G0004"/>
<reference evidence="2 3" key="1">
    <citation type="journal article" date="2015" name="Nature">
        <title>rRNA introns, odd ribosomes, and small enigmatic genomes across a large radiation of phyla.</title>
        <authorList>
            <person name="Brown C.T."/>
            <person name="Hug L.A."/>
            <person name="Thomas B.C."/>
            <person name="Sharon I."/>
            <person name="Castelle C.J."/>
            <person name="Singh A."/>
            <person name="Wilkins M.J."/>
            <person name="Williams K.H."/>
            <person name="Banfield J.F."/>
        </authorList>
    </citation>
    <scope>NUCLEOTIDE SEQUENCE [LARGE SCALE GENOMIC DNA]</scope>
</reference>
<name>A0A0G0JLN5_9BACT</name>
<dbReference type="PATRIC" id="fig|1618545.3.peg.229"/>
<evidence type="ECO:0000256" key="1">
    <source>
        <dbReference type="SAM" id="Phobius"/>
    </source>
</evidence>
<evidence type="ECO:0000313" key="3">
    <source>
        <dbReference type="Proteomes" id="UP000034591"/>
    </source>
</evidence>
<dbReference type="AlphaFoldDB" id="A0A0G0JLN5"/>